<dbReference type="RefSeq" id="WP_150076003.1">
    <property type="nucleotide sequence ID" value="NZ_VWOX01000004.1"/>
</dbReference>
<dbReference type="Proteomes" id="UP000324479">
    <property type="component" value="Unassembled WGS sequence"/>
</dbReference>
<feature type="transmembrane region" description="Helical" evidence="1">
    <location>
        <begin position="134"/>
        <end position="153"/>
    </location>
</feature>
<organism evidence="2 3">
    <name type="scientific">Roseiconus nitratireducens</name>
    <dbReference type="NCBI Taxonomy" id="2605748"/>
    <lineage>
        <taxon>Bacteria</taxon>
        <taxon>Pseudomonadati</taxon>
        <taxon>Planctomycetota</taxon>
        <taxon>Planctomycetia</taxon>
        <taxon>Pirellulales</taxon>
        <taxon>Pirellulaceae</taxon>
        <taxon>Roseiconus</taxon>
    </lineage>
</organism>
<keyword evidence="1" id="KW-0812">Transmembrane</keyword>
<dbReference type="InterPro" id="IPR007352">
    <property type="entry name" value="DUF420"/>
</dbReference>
<evidence type="ECO:0000256" key="1">
    <source>
        <dbReference type="SAM" id="Phobius"/>
    </source>
</evidence>
<sequence>MFWQTLADNLPHCTALLNATATGLLAAALIQIRGGRVRAHKRLMLTALAVSALFLALYLLHKVALFQTTGEPNKRFPTDTAVAPLAARYTYYGILGTHLLLAVTVPFLALRAVYLAMKGRIVAHKRLVRWAYPIWMYVSVTGVLVYLMLYQLYPSA</sequence>
<evidence type="ECO:0000313" key="2">
    <source>
        <dbReference type="EMBL" id="KAA5544394.1"/>
    </source>
</evidence>
<dbReference type="Pfam" id="PF04238">
    <property type="entry name" value="DUF420"/>
    <property type="match status" value="1"/>
</dbReference>
<name>A0A5M6DA35_9BACT</name>
<feature type="transmembrane region" description="Helical" evidence="1">
    <location>
        <begin position="44"/>
        <end position="69"/>
    </location>
</feature>
<dbReference type="PANTHER" id="PTHR37692:SF1">
    <property type="entry name" value="DUF420 DOMAIN-CONTAINING PROTEIN"/>
    <property type="match status" value="1"/>
</dbReference>
<dbReference type="PANTHER" id="PTHR37692">
    <property type="entry name" value="HYPOTHETICAL MEMBRANE SPANNING PROTEIN"/>
    <property type="match status" value="1"/>
</dbReference>
<keyword evidence="3" id="KW-1185">Reference proteome</keyword>
<dbReference type="EMBL" id="VWOX01000004">
    <property type="protein sequence ID" value="KAA5544394.1"/>
    <property type="molecule type" value="Genomic_DNA"/>
</dbReference>
<reference evidence="2 3" key="1">
    <citation type="submission" date="2019-08" db="EMBL/GenBank/DDBJ databases">
        <authorList>
            <person name="Dhanesh K."/>
            <person name="Kumar G."/>
            <person name="Sasikala C."/>
            <person name="Venkata Ramana C."/>
        </authorList>
    </citation>
    <scope>NUCLEOTIDE SEQUENCE [LARGE SCALE GENOMIC DNA]</scope>
    <source>
        <strain evidence="2 3">JC645</strain>
    </source>
</reference>
<accession>A0A5M6DA35</accession>
<proteinExistence type="predicted"/>
<keyword evidence="1" id="KW-0472">Membrane</keyword>
<feature type="transmembrane region" description="Helical" evidence="1">
    <location>
        <begin position="15"/>
        <end position="32"/>
    </location>
</feature>
<gene>
    <name evidence="2" type="ORF">FYK55_08615</name>
</gene>
<feature type="transmembrane region" description="Helical" evidence="1">
    <location>
        <begin position="89"/>
        <end position="113"/>
    </location>
</feature>
<comment type="caution">
    <text evidence="2">The sequence shown here is derived from an EMBL/GenBank/DDBJ whole genome shotgun (WGS) entry which is preliminary data.</text>
</comment>
<keyword evidence="1" id="KW-1133">Transmembrane helix</keyword>
<evidence type="ECO:0000313" key="3">
    <source>
        <dbReference type="Proteomes" id="UP000324479"/>
    </source>
</evidence>
<protein>
    <submittedName>
        <fullName evidence="2">DUF420 domain-containing protein</fullName>
    </submittedName>
</protein>
<dbReference type="AlphaFoldDB" id="A0A5M6DA35"/>